<dbReference type="OrthoDB" id="5585231at2759"/>
<feature type="region of interest" description="Disordered" evidence="1">
    <location>
        <begin position="75"/>
        <end position="134"/>
    </location>
</feature>
<reference evidence="2 3" key="1">
    <citation type="journal article" date="2019" name="PLoS Biol.">
        <title>Sex chromosomes control vertical transmission of feminizing Wolbachia symbionts in an isopod.</title>
        <authorList>
            <person name="Becking T."/>
            <person name="Chebbi M.A."/>
            <person name="Giraud I."/>
            <person name="Moumen B."/>
            <person name="Laverre T."/>
            <person name="Caubet Y."/>
            <person name="Peccoud J."/>
            <person name="Gilbert C."/>
            <person name="Cordaux R."/>
        </authorList>
    </citation>
    <scope>NUCLEOTIDE SEQUENCE [LARGE SCALE GENOMIC DNA]</scope>
    <source>
        <strain evidence="2">ANa2</strain>
        <tissue evidence="2">Whole body excluding digestive tract and cuticle</tissue>
    </source>
</reference>
<dbReference type="EMBL" id="SEYY01003147">
    <property type="protein sequence ID" value="KAB7504457.1"/>
    <property type="molecule type" value="Genomic_DNA"/>
</dbReference>
<feature type="compositionally biased region" description="Basic and acidic residues" evidence="1">
    <location>
        <begin position="122"/>
        <end position="134"/>
    </location>
</feature>
<evidence type="ECO:0000313" key="3">
    <source>
        <dbReference type="Proteomes" id="UP000326759"/>
    </source>
</evidence>
<protein>
    <submittedName>
        <fullName evidence="2">Uncharacterized protein</fullName>
    </submittedName>
</protein>
<gene>
    <name evidence="2" type="ORF">Anas_13040</name>
</gene>
<dbReference type="AlphaFoldDB" id="A0A5N5TE05"/>
<sequence length="361" mass="40165">MHFITLSRDQILLYQLSNILHKLKQQLLKECNFREKLEISHVDRFVTTVNTALRNRHEEERLKEISKRIDAYEAVGTSYPPPSPRTLRRCPPVPQSRNPPLIKTRHVTSVVGQTQETLPEGETSKFESDQDEIGRRRLSRVDRLDNRRYHTAGAIDDIKKQDTKDTSIHKRLSWNYGQGPAPPPPPPRESDESSRFLSKHKVASKSVSCESVHSSSGVSSTSSLLRSEYEALENIDDNELEGGGDPPPNLSGNHSGTETPLSSSVQITVIESNEQQQQQQQQKMPQQHHIPPSSPSSHTPSLKRSTSSFSSSSTSSSSSNTSYSSSSSSSAVERSLQGSIPKNDSMREILLNDASVETSDV</sequence>
<feature type="compositionally biased region" description="Low complexity" evidence="1">
    <location>
        <begin position="275"/>
        <end position="330"/>
    </location>
</feature>
<feature type="region of interest" description="Disordered" evidence="1">
    <location>
        <begin position="173"/>
        <end position="361"/>
    </location>
</feature>
<comment type="caution">
    <text evidence="2">The sequence shown here is derived from an EMBL/GenBank/DDBJ whole genome shotgun (WGS) entry which is preliminary data.</text>
</comment>
<name>A0A5N5TE05_9CRUS</name>
<feature type="compositionally biased region" description="Low complexity" evidence="1">
    <location>
        <begin position="204"/>
        <end position="223"/>
    </location>
</feature>
<organism evidence="2 3">
    <name type="scientific">Armadillidium nasatum</name>
    <dbReference type="NCBI Taxonomy" id="96803"/>
    <lineage>
        <taxon>Eukaryota</taxon>
        <taxon>Metazoa</taxon>
        <taxon>Ecdysozoa</taxon>
        <taxon>Arthropoda</taxon>
        <taxon>Crustacea</taxon>
        <taxon>Multicrustacea</taxon>
        <taxon>Malacostraca</taxon>
        <taxon>Eumalacostraca</taxon>
        <taxon>Peracarida</taxon>
        <taxon>Isopoda</taxon>
        <taxon>Oniscidea</taxon>
        <taxon>Crinocheta</taxon>
        <taxon>Armadillidiidae</taxon>
        <taxon>Armadillidium</taxon>
    </lineage>
</organism>
<accession>A0A5N5TE05</accession>
<proteinExistence type="predicted"/>
<dbReference type="Proteomes" id="UP000326759">
    <property type="component" value="Unassembled WGS sequence"/>
</dbReference>
<evidence type="ECO:0000256" key="1">
    <source>
        <dbReference type="SAM" id="MobiDB-lite"/>
    </source>
</evidence>
<feature type="compositionally biased region" description="Polar residues" evidence="1">
    <location>
        <begin position="250"/>
        <end position="274"/>
    </location>
</feature>
<feature type="compositionally biased region" description="Acidic residues" evidence="1">
    <location>
        <begin position="230"/>
        <end position="242"/>
    </location>
</feature>
<keyword evidence="3" id="KW-1185">Reference proteome</keyword>
<evidence type="ECO:0000313" key="2">
    <source>
        <dbReference type="EMBL" id="KAB7504457.1"/>
    </source>
</evidence>